<proteinExistence type="predicted"/>
<gene>
    <name evidence="2" type="ORF">D9Q98_009104</name>
</gene>
<keyword evidence="1" id="KW-0472">Membrane</keyword>
<organism evidence="2 3">
    <name type="scientific">Chlorella vulgaris</name>
    <name type="common">Green alga</name>
    <dbReference type="NCBI Taxonomy" id="3077"/>
    <lineage>
        <taxon>Eukaryota</taxon>
        <taxon>Viridiplantae</taxon>
        <taxon>Chlorophyta</taxon>
        <taxon>core chlorophytes</taxon>
        <taxon>Trebouxiophyceae</taxon>
        <taxon>Chlorellales</taxon>
        <taxon>Chlorellaceae</taxon>
        <taxon>Chlorella clade</taxon>
        <taxon>Chlorella</taxon>
    </lineage>
</organism>
<feature type="transmembrane region" description="Helical" evidence="1">
    <location>
        <begin position="119"/>
        <end position="136"/>
    </location>
</feature>
<reference evidence="2" key="2">
    <citation type="submission" date="2020-11" db="EMBL/GenBank/DDBJ databases">
        <authorList>
            <person name="Cecchin M."/>
            <person name="Marcolungo L."/>
            <person name="Rossato M."/>
            <person name="Girolomoni L."/>
            <person name="Cosentino E."/>
            <person name="Cuine S."/>
            <person name="Li-Beisson Y."/>
            <person name="Delledonne M."/>
            <person name="Ballottari M."/>
        </authorList>
    </citation>
    <scope>NUCLEOTIDE SEQUENCE</scope>
    <source>
        <strain evidence="2">211/11P</strain>
        <tissue evidence="2">Whole cell</tissue>
    </source>
</reference>
<evidence type="ECO:0000256" key="1">
    <source>
        <dbReference type="SAM" id="Phobius"/>
    </source>
</evidence>
<evidence type="ECO:0000313" key="3">
    <source>
        <dbReference type="Proteomes" id="UP001055712"/>
    </source>
</evidence>
<accession>A0A9D4TH84</accession>
<comment type="caution">
    <text evidence="2">The sequence shown here is derived from an EMBL/GenBank/DDBJ whole genome shotgun (WGS) entry which is preliminary data.</text>
</comment>
<keyword evidence="3" id="KW-1185">Reference proteome</keyword>
<sequence>MMQLNLKHRLKHEFPQLAFAACFLVSTCATITICGGLAALTDFCLDNQPLGLGKGFKLEPPYTQFSAEVMRIQRAPVSTTSGNFDCGRFFRYDWTLWSLQVVWLCIVGAAWYRHTIHKYKSALWSLGAAVTAWHIYKADFIMSYEYWTMGTVHLAGIFTAGGLIFACIGNFLMFFAGDAYALVERPRVATITTVHNNKLDRVEEAYVNDTPKGASFTTANVV</sequence>
<dbReference type="Proteomes" id="UP001055712">
    <property type="component" value="Unassembled WGS sequence"/>
</dbReference>
<feature type="transmembrane region" description="Helical" evidence="1">
    <location>
        <begin position="94"/>
        <end position="112"/>
    </location>
</feature>
<name>A0A9D4TH84_CHLVU</name>
<keyword evidence="1" id="KW-1133">Transmembrane helix</keyword>
<protein>
    <submittedName>
        <fullName evidence="2">Uncharacterized protein</fullName>
    </submittedName>
</protein>
<feature type="transmembrane region" description="Helical" evidence="1">
    <location>
        <begin position="156"/>
        <end position="177"/>
    </location>
</feature>
<evidence type="ECO:0000313" key="2">
    <source>
        <dbReference type="EMBL" id="KAI3425340.1"/>
    </source>
</evidence>
<dbReference type="OrthoDB" id="510426at2759"/>
<dbReference type="AlphaFoldDB" id="A0A9D4TH84"/>
<dbReference type="EMBL" id="SIDB01000012">
    <property type="protein sequence ID" value="KAI3425340.1"/>
    <property type="molecule type" value="Genomic_DNA"/>
</dbReference>
<reference evidence="2" key="1">
    <citation type="journal article" date="2019" name="Plant J.">
        <title>Chlorella vulgaris genome assembly and annotation reveals the molecular basis for metabolic acclimation to high light conditions.</title>
        <authorList>
            <person name="Cecchin M."/>
            <person name="Marcolungo L."/>
            <person name="Rossato M."/>
            <person name="Girolomoni L."/>
            <person name="Cosentino E."/>
            <person name="Cuine S."/>
            <person name="Li-Beisson Y."/>
            <person name="Delledonne M."/>
            <person name="Ballottari M."/>
        </authorList>
    </citation>
    <scope>NUCLEOTIDE SEQUENCE</scope>
    <source>
        <strain evidence="2">211/11P</strain>
    </source>
</reference>
<keyword evidence="1" id="KW-0812">Transmembrane</keyword>